<dbReference type="Proteomes" id="UP000228502">
    <property type="component" value="Unassembled WGS sequence"/>
</dbReference>
<dbReference type="NCBIfam" id="NF041498">
    <property type="entry name" value="MobP2"/>
    <property type="match status" value="1"/>
</dbReference>
<organism evidence="2 3">
    <name type="scientific">Staphylococcus epidermidis</name>
    <dbReference type="NCBI Taxonomy" id="1282"/>
    <lineage>
        <taxon>Bacteria</taxon>
        <taxon>Bacillati</taxon>
        <taxon>Bacillota</taxon>
        <taxon>Bacilli</taxon>
        <taxon>Bacillales</taxon>
        <taxon>Staphylococcaceae</taxon>
        <taxon>Staphylococcus</taxon>
    </lineage>
</organism>
<evidence type="ECO:0000313" key="3">
    <source>
        <dbReference type="Proteomes" id="UP000228502"/>
    </source>
</evidence>
<dbReference type="EMBL" id="PEJG01000074">
    <property type="protein sequence ID" value="PIH09024.1"/>
    <property type="molecule type" value="Genomic_DNA"/>
</dbReference>
<dbReference type="RefSeq" id="WP_099811983.1">
    <property type="nucleotide sequence ID" value="NZ_PEJG01000074.1"/>
</dbReference>
<evidence type="ECO:0000256" key="1">
    <source>
        <dbReference type="SAM" id="Coils"/>
    </source>
</evidence>
<keyword evidence="1" id="KW-0175">Coiled coil</keyword>
<dbReference type="InterPro" id="IPR041073">
    <property type="entry name" value="MobL"/>
</dbReference>
<dbReference type="AlphaFoldDB" id="A0AAE5QUL5"/>
<accession>A0AAE5QUL5</accession>
<name>A0AAE5QUL5_STAEP</name>
<comment type="caution">
    <text evidence="2">The sequence shown here is derived from an EMBL/GenBank/DDBJ whole genome shotgun (WGS) entry which is preliminary data.</text>
</comment>
<feature type="coiled-coil region" evidence="1">
    <location>
        <begin position="24"/>
        <end position="58"/>
    </location>
</feature>
<evidence type="ECO:0000313" key="2">
    <source>
        <dbReference type="EMBL" id="PIH09024.1"/>
    </source>
</evidence>
<gene>
    <name evidence="2" type="ORF">CTJ08_13260</name>
</gene>
<protein>
    <submittedName>
        <fullName evidence="2">Uncharacterized protein</fullName>
    </submittedName>
</protein>
<feature type="non-terminal residue" evidence="2">
    <location>
        <position position="332"/>
    </location>
</feature>
<sequence length="332" mass="39063">MPPAIILKTQFSTSKFKGYLKYINDEKSNKANHDKKKIQSLNQDIENINNEMSNLNLNSYSSYIIGYMKNNSITKKDNQNKKKVIKRTTAPFNNNSYTLDNKELNKLKDDFDTAEKQGCINYQDIITFDNDFLIKNHLYDAKTDELNEDVIKKATIKMINRMIKDENMNPYQTRWMANIHYDTDNIHIHISTTELKNTRKIITNGNGKVEIKGKRRKKTLENMKSSFSNSLLDSTKYLENITQVRNDLYHNFKIRTDELETLQAIKNLKKQLPVSKKHWQYNNKEVKHLQPDIDKITTSIVNRNNVHSYNQYMESIGYVANFYKEIYGENSN</sequence>
<dbReference type="InterPro" id="IPR048101">
    <property type="entry name" value="MobP2"/>
</dbReference>
<proteinExistence type="predicted"/>
<dbReference type="Pfam" id="PF18555">
    <property type="entry name" value="MobL"/>
    <property type="match status" value="1"/>
</dbReference>
<reference evidence="2 3" key="1">
    <citation type="submission" date="2017-10" db="EMBL/GenBank/DDBJ databases">
        <title>genome sequences of Staph epi in chlorhexidine trial.</title>
        <authorList>
            <person name="Greninger A.L."/>
            <person name="Addetia A."/>
            <person name="Qin X."/>
            <person name="Zerr D."/>
        </authorList>
    </citation>
    <scope>NUCLEOTIDE SEQUENCE [LARGE SCALE GENOMIC DNA]</scope>
    <source>
        <strain evidence="2 3">SCH-17</strain>
    </source>
</reference>